<reference evidence="6 7" key="1">
    <citation type="submission" date="2021-05" db="EMBL/GenBank/DDBJ databases">
        <title>Direct Submission.</title>
        <authorList>
            <person name="Li K."/>
            <person name="Gao J."/>
        </authorList>
    </citation>
    <scope>NUCLEOTIDE SEQUENCE [LARGE SCALE GENOMIC DNA]</scope>
    <source>
        <strain evidence="6 7">Mg02</strain>
    </source>
</reference>
<dbReference type="Pfam" id="PF13385">
    <property type="entry name" value="Laminin_G_3"/>
    <property type="match status" value="2"/>
</dbReference>
<dbReference type="InterPro" id="IPR013320">
    <property type="entry name" value="ConA-like_dom_sf"/>
</dbReference>
<dbReference type="SMART" id="SM00560">
    <property type="entry name" value="LamGL"/>
    <property type="match status" value="2"/>
</dbReference>
<feature type="chain" id="PRO_5046838123" evidence="4">
    <location>
        <begin position="29"/>
        <end position="749"/>
    </location>
</feature>
<keyword evidence="2" id="KW-1015">Disulfide bond</keyword>
<feature type="domain" description="LamG-like jellyroll fold" evidence="5">
    <location>
        <begin position="359"/>
        <end position="501"/>
    </location>
</feature>
<proteinExistence type="predicted"/>
<dbReference type="EMBL" id="CP074133">
    <property type="protein sequence ID" value="QUX20784.1"/>
    <property type="molecule type" value="Genomic_DNA"/>
</dbReference>
<keyword evidence="7" id="KW-1185">Reference proteome</keyword>
<dbReference type="PANTHER" id="PTHR46943:SF1">
    <property type="entry name" value="PENTRAXIN-RELATED PROTEIN PTX3"/>
    <property type="match status" value="1"/>
</dbReference>
<sequence>MPRRARVWGAAVPALALLLPVLSTPAHAEQEPAADTPAVSTTGPAVEGSPPETPVELSDSRGGACSSDPETPRLINEASPTLTAYVRDRDSTSASRQKVKTEFTWSVDGSQVGSAESPSTDVAAWPSGSFQSADASGLPENVLIAYRARAHDGTSWSDWSPDCYLKVNTSRPDQGPAVASTDYPDDGMAYGEPGLPGEFTFGNNGVDAAEEYHYGFNDDSCTTKVTPSTPGGSVTVTLTPGQDGPNWIYARTVDGFGNSSDCVLVYSFLVASLRHPIVHLAFDEGQGAHTADIMDPDHGATLSEGVDWVRGRIGTTENPNTNPSPRMTGTAVHTSGYTDGDPGPYDRIDVDHSSVDTSGTFSVGVWVKLDRARADHIAMAQEGSGQSAFRLGYDGDSGRWAFEMSPEDEHWNGSRPWASAVSSQAAEVDVWTHLLGVHDSRTGEFTLYVDGVEQGRATHTGEWNATGPLTVGRDPGQGAGDHYWPGVIDDVKVWDRIVRDRPVSDRVSEDNEVWHLANAPLAPEGRWLLDEYDGTQVLDSTDHGLDAALQGDPLTAWNHAENQVTGSPGVRFNGEDEYIETLGPVLRTDRSFSIAAWVRLDESELDTDAVAVSQSGEHRSAFQLGYESSNGTWVFRFSSDDEPVTGAEVWSGVHSTSPARPGEWTHLAGVYDYTRKEMVLYVDGFMAARASVDHAWHAEGGLLIGAARIQGANGRYWPGDIDDVHAYQGALGYFGMITVRNGLFPNIRG</sequence>
<feature type="region of interest" description="Disordered" evidence="3">
    <location>
        <begin position="28"/>
        <end position="74"/>
    </location>
</feature>
<dbReference type="Gene3D" id="2.60.120.200">
    <property type="match status" value="2"/>
</dbReference>
<dbReference type="InterPro" id="IPR042837">
    <property type="entry name" value="PTX3"/>
</dbReference>
<feature type="signal peptide" evidence="4">
    <location>
        <begin position="1"/>
        <end position="28"/>
    </location>
</feature>
<dbReference type="SUPFAM" id="SSF49899">
    <property type="entry name" value="Concanavalin A-like lectins/glucanases"/>
    <property type="match status" value="2"/>
</dbReference>
<evidence type="ECO:0000313" key="7">
    <source>
        <dbReference type="Proteomes" id="UP000676079"/>
    </source>
</evidence>
<dbReference type="InterPro" id="IPR006558">
    <property type="entry name" value="LamG-like"/>
</dbReference>
<dbReference type="Proteomes" id="UP000676079">
    <property type="component" value="Chromosome"/>
</dbReference>
<dbReference type="PANTHER" id="PTHR46943">
    <property type="entry name" value="PENTRAXIN-RELATED PROTEIN PTX3"/>
    <property type="match status" value="1"/>
</dbReference>
<evidence type="ECO:0000256" key="2">
    <source>
        <dbReference type="ARBA" id="ARBA00023157"/>
    </source>
</evidence>
<evidence type="ECO:0000256" key="4">
    <source>
        <dbReference type="SAM" id="SignalP"/>
    </source>
</evidence>
<protein>
    <submittedName>
        <fullName evidence="6">LamG domain-containing protein</fullName>
    </submittedName>
</protein>
<organism evidence="6 7">
    <name type="scientific">Nocardiopsis changdeensis</name>
    <dbReference type="NCBI Taxonomy" id="2831969"/>
    <lineage>
        <taxon>Bacteria</taxon>
        <taxon>Bacillati</taxon>
        <taxon>Actinomycetota</taxon>
        <taxon>Actinomycetes</taxon>
        <taxon>Streptosporangiales</taxon>
        <taxon>Nocardiopsidaceae</taxon>
        <taxon>Nocardiopsis</taxon>
    </lineage>
</organism>
<accession>A0ABX8BFF0</accession>
<keyword evidence="1 4" id="KW-0732">Signal</keyword>
<gene>
    <name evidence="6" type="ORF">KGD84_20145</name>
</gene>
<evidence type="ECO:0000256" key="3">
    <source>
        <dbReference type="SAM" id="MobiDB-lite"/>
    </source>
</evidence>
<dbReference type="RefSeq" id="WP_220561981.1">
    <property type="nucleotide sequence ID" value="NZ_CP074133.1"/>
</dbReference>
<name>A0ABX8BFF0_9ACTN</name>
<feature type="domain" description="LamG-like jellyroll fold" evidence="5">
    <location>
        <begin position="590"/>
        <end position="734"/>
    </location>
</feature>
<evidence type="ECO:0000313" key="6">
    <source>
        <dbReference type="EMBL" id="QUX20784.1"/>
    </source>
</evidence>
<evidence type="ECO:0000259" key="5">
    <source>
        <dbReference type="SMART" id="SM00560"/>
    </source>
</evidence>
<evidence type="ECO:0000256" key="1">
    <source>
        <dbReference type="ARBA" id="ARBA00022729"/>
    </source>
</evidence>